<dbReference type="SUPFAM" id="SSF51182">
    <property type="entry name" value="RmlC-like cupins"/>
    <property type="match status" value="1"/>
</dbReference>
<name>A0A6J6Z1Y2_9ZZZZ</name>
<organism evidence="3">
    <name type="scientific">freshwater metagenome</name>
    <dbReference type="NCBI Taxonomy" id="449393"/>
    <lineage>
        <taxon>unclassified sequences</taxon>
        <taxon>metagenomes</taxon>
        <taxon>ecological metagenomes</taxon>
    </lineage>
</organism>
<dbReference type="AlphaFoldDB" id="A0A6J6Z1Y2"/>
<gene>
    <name evidence="3" type="ORF">UFOPK3139_00342</name>
</gene>
<accession>A0A6J6Z1Y2</accession>
<dbReference type="PROSITE" id="PS50042">
    <property type="entry name" value="CNMP_BINDING_3"/>
    <property type="match status" value="1"/>
</dbReference>
<sequence>MGDPVSEQSEPYTIVTVDGVEVARTEVLASGRPHNRCPRLAIVHDEAVPFTEVIAQEHTVAGVVERHSVREKFLEWNGQRMVVIGRYDPGIILERHGHSSDHLIYVLEGTLNVGAYECPPKTLIVLEEGASFGPLFADETIGCLLFETWLDDVTPLPADKPGYHALLASRDIVRLPNPPFSSPASAPSGFGTGEDRWS</sequence>
<dbReference type="Gene3D" id="2.60.120.10">
    <property type="entry name" value="Jelly Rolls"/>
    <property type="match status" value="1"/>
</dbReference>
<evidence type="ECO:0000259" key="2">
    <source>
        <dbReference type="PROSITE" id="PS50042"/>
    </source>
</evidence>
<protein>
    <submittedName>
        <fullName evidence="3">Unannotated protein</fullName>
    </submittedName>
</protein>
<feature type="domain" description="Cyclic nucleotide-binding" evidence="2">
    <location>
        <begin position="87"/>
        <end position="135"/>
    </location>
</feature>
<dbReference type="InterPro" id="IPR011051">
    <property type="entry name" value="RmlC_Cupin_sf"/>
</dbReference>
<evidence type="ECO:0000256" key="1">
    <source>
        <dbReference type="SAM" id="MobiDB-lite"/>
    </source>
</evidence>
<dbReference type="InterPro" id="IPR014710">
    <property type="entry name" value="RmlC-like_jellyroll"/>
</dbReference>
<dbReference type="EMBL" id="CAFABA010000008">
    <property type="protein sequence ID" value="CAB4815821.1"/>
    <property type="molecule type" value="Genomic_DNA"/>
</dbReference>
<reference evidence="3" key="1">
    <citation type="submission" date="2020-05" db="EMBL/GenBank/DDBJ databases">
        <authorList>
            <person name="Chiriac C."/>
            <person name="Salcher M."/>
            <person name="Ghai R."/>
            <person name="Kavagutti S V."/>
        </authorList>
    </citation>
    <scope>NUCLEOTIDE SEQUENCE</scope>
</reference>
<evidence type="ECO:0000313" key="3">
    <source>
        <dbReference type="EMBL" id="CAB4815821.1"/>
    </source>
</evidence>
<dbReference type="InterPro" id="IPR000595">
    <property type="entry name" value="cNMP-bd_dom"/>
</dbReference>
<feature type="region of interest" description="Disordered" evidence="1">
    <location>
        <begin position="179"/>
        <end position="198"/>
    </location>
</feature>
<proteinExistence type="predicted"/>